<gene>
    <name evidence="2" type="ORF">A3K87_22490</name>
</gene>
<dbReference type="Proteomes" id="UP000077852">
    <property type="component" value="Unassembled WGS sequence"/>
</dbReference>
<comment type="caution">
    <text evidence="2">The sequence shown here is derived from an EMBL/GenBank/DDBJ whole genome shotgun (WGS) entry which is preliminary data.</text>
</comment>
<proteinExistence type="predicted"/>
<keyword evidence="1" id="KW-0472">Membrane</keyword>
<name>A0AA91I9R8_VARPD</name>
<feature type="transmembrane region" description="Helical" evidence="1">
    <location>
        <begin position="12"/>
        <end position="32"/>
    </location>
</feature>
<accession>A0AA91I9R8</accession>
<sequence length="148" mass="15971">MTPGMEWETLLWGFFGVVMTVVVLGGIGAVGYMRKENGRYTAEARRGAVLGQSGQPVEAVVRNVRMHPNNMTRGGSRGQTVCALVLDVAYTDATGTARTASIPTFVEDALVPQFLAPGRIVHLRYDPSDPASVAIDRTRTPLELPRAD</sequence>
<evidence type="ECO:0000313" key="2">
    <source>
        <dbReference type="EMBL" id="OAK61268.1"/>
    </source>
</evidence>
<evidence type="ECO:0000313" key="3">
    <source>
        <dbReference type="Proteomes" id="UP000077852"/>
    </source>
</evidence>
<dbReference type="EMBL" id="LVHG01000057">
    <property type="protein sequence ID" value="OAK61268.1"/>
    <property type="molecule type" value="Genomic_DNA"/>
</dbReference>
<reference evidence="2 3" key="1">
    <citation type="submission" date="2016-03" db="EMBL/GenBank/DDBJ databases">
        <title>Genome sequence of Variovorax paradoxus KB5.</title>
        <authorList>
            <person name="Jeong H."/>
            <person name="Hong C.E."/>
            <person name="Jo S.H."/>
            <person name="Park J.M."/>
        </authorList>
    </citation>
    <scope>NUCLEOTIDE SEQUENCE [LARGE SCALE GENOMIC DNA]</scope>
    <source>
        <strain evidence="2 3">KB5</strain>
    </source>
</reference>
<dbReference type="AlphaFoldDB" id="A0AA91I9R8"/>
<keyword evidence="1" id="KW-0812">Transmembrane</keyword>
<evidence type="ECO:0000256" key="1">
    <source>
        <dbReference type="SAM" id="Phobius"/>
    </source>
</evidence>
<organism evidence="2 3">
    <name type="scientific">Variovorax paradoxus</name>
    <dbReference type="NCBI Taxonomy" id="34073"/>
    <lineage>
        <taxon>Bacteria</taxon>
        <taxon>Pseudomonadati</taxon>
        <taxon>Pseudomonadota</taxon>
        <taxon>Betaproteobacteria</taxon>
        <taxon>Burkholderiales</taxon>
        <taxon>Comamonadaceae</taxon>
        <taxon>Variovorax</taxon>
    </lineage>
</organism>
<evidence type="ECO:0008006" key="4">
    <source>
        <dbReference type="Google" id="ProtNLM"/>
    </source>
</evidence>
<keyword evidence="1" id="KW-1133">Transmembrane helix</keyword>
<protein>
    <recommendedName>
        <fullName evidence="4">DUF3592 domain-containing protein</fullName>
    </recommendedName>
</protein>